<sequence>MQKIEAEDYAKLQEMMSKLRSKDERCKAFKDEKNSSMEQDLVLTDQLKRRVLRDVKEYFRRYLGDIKSSSELVRKLDDYEIAR</sequence>
<protein>
    <submittedName>
        <fullName evidence="1">Uncharacterized protein</fullName>
    </submittedName>
</protein>
<keyword evidence="2" id="KW-1185">Reference proteome</keyword>
<organism evidence="1 2">
    <name type="scientific">Trichonephila clavata</name>
    <name type="common">Joro spider</name>
    <name type="synonym">Nephila clavata</name>
    <dbReference type="NCBI Taxonomy" id="2740835"/>
    <lineage>
        <taxon>Eukaryota</taxon>
        <taxon>Metazoa</taxon>
        <taxon>Ecdysozoa</taxon>
        <taxon>Arthropoda</taxon>
        <taxon>Chelicerata</taxon>
        <taxon>Arachnida</taxon>
        <taxon>Araneae</taxon>
        <taxon>Araneomorphae</taxon>
        <taxon>Entelegynae</taxon>
        <taxon>Araneoidea</taxon>
        <taxon>Nephilidae</taxon>
        <taxon>Trichonephila</taxon>
    </lineage>
</organism>
<dbReference type="EMBL" id="BMAO01002556">
    <property type="protein sequence ID" value="GFQ81612.1"/>
    <property type="molecule type" value="Genomic_DNA"/>
</dbReference>
<dbReference type="Proteomes" id="UP000887116">
    <property type="component" value="Unassembled WGS sequence"/>
</dbReference>
<proteinExistence type="predicted"/>
<reference evidence="1" key="1">
    <citation type="submission" date="2020-07" db="EMBL/GenBank/DDBJ databases">
        <title>Multicomponent nature underlies the extraordinary mechanical properties of spider dragline silk.</title>
        <authorList>
            <person name="Kono N."/>
            <person name="Nakamura H."/>
            <person name="Mori M."/>
            <person name="Yoshida Y."/>
            <person name="Ohtoshi R."/>
            <person name="Malay A.D."/>
            <person name="Moran D.A.P."/>
            <person name="Tomita M."/>
            <person name="Numata K."/>
            <person name="Arakawa K."/>
        </authorList>
    </citation>
    <scope>NUCLEOTIDE SEQUENCE</scope>
</reference>
<dbReference type="AlphaFoldDB" id="A0A8X6FJT4"/>
<gene>
    <name evidence="1" type="ORF">TNCT_606591</name>
</gene>
<evidence type="ECO:0000313" key="2">
    <source>
        <dbReference type="Proteomes" id="UP000887116"/>
    </source>
</evidence>
<comment type="caution">
    <text evidence="1">The sequence shown here is derived from an EMBL/GenBank/DDBJ whole genome shotgun (WGS) entry which is preliminary data.</text>
</comment>
<feature type="non-terminal residue" evidence="1">
    <location>
        <position position="1"/>
    </location>
</feature>
<accession>A0A8X6FJT4</accession>
<evidence type="ECO:0000313" key="1">
    <source>
        <dbReference type="EMBL" id="GFQ81612.1"/>
    </source>
</evidence>
<name>A0A8X6FJT4_TRICU</name>
<dbReference type="OrthoDB" id="200110at2759"/>